<name>A0ABD2WEC4_9HYME</name>
<evidence type="ECO:0008006" key="4">
    <source>
        <dbReference type="Google" id="ProtNLM"/>
    </source>
</evidence>
<dbReference type="Proteomes" id="UP001627154">
    <property type="component" value="Unassembled WGS sequence"/>
</dbReference>
<reference evidence="2 3" key="1">
    <citation type="journal article" date="2024" name="bioRxiv">
        <title>A reference genome for Trichogramma kaykai: A tiny desert-dwelling parasitoid wasp with competing sex-ratio distorters.</title>
        <authorList>
            <person name="Culotta J."/>
            <person name="Lindsey A.R."/>
        </authorList>
    </citation>
    <scope>NUCLEOTIDE SEQUENCE [LARGE SCALE GENOMIC DNA]</scope>
    <source>
        <strain evidence="2 3">KSX58</strain>
    </source>
</reference>
<dbReference type="EMBL" id="JBJJXI010000114">
    <property type="protein sequence ID" value="KAL3390837.1"/>
    <property type="molecule type" value="Genomic_DNA"/>
</dbReference>
<comment type="caution">
    <text evidence="2">The sequence shown here is derived from an EMBL/GenBank/DDBJ whole genome shotgun (WGS) entry which is preliminary data.</text>
</comment>
<protein>
    <recommendedName>
        <fullName evidence="4">Peptidase aspartic putative domain-containing protein</fullName>
    </recommendedName>
</protein>
<proteinExistence type="predicted"/>
<accession>A0ABD2WEC4</accession>
<dbReference type="AlphaFoldDB" id="A0ABD2WEC4"/>
<feature type="region of interest" description="Disordered" evidence="1">
    <location>
        <begin position="123"/>
        <end position="146"/>
    </location>
</feature>
<sequence length="322" mass="36219">MSSHVTIHNDQQPNSIITLHLPSNSESNILNIQNILDNNFNQYIKIQGSCPRCTTQQLHQTCAINIDNVETIMLQLKIFKIVQQKNNFNIVKLKLKLSGMPKRYNNNKQSKIYFQKCNFSSRKHNRRRNSASIEDGGSSARQDADAGEDGSATCYFAQQKLESPKVLLATAQIVLADESGNQVQVRTMIDPGSERSFVTERVLTALCVSSSKVHINLHVMGDQCSSTVRKQTQLFLRSRIDANFSVRAKSLVMPELTGLLPTARLPEDHWPHLRGIVFADPTYYKPDKVEFVIGAELIPFIMLEGLRKESIGSPLGQYLIGY</sequence>
<evidence type="ECO:0000313" key="2">
    <source>
        <dbReference type="EMBL" id="KAL3390837.1"/>
    </source>
</evidence>
<evidence type="ECO:0000313" key="3">
    <source>
        <dbReference type="Proteomes" id="UP001627154"/>
    </source>
</evidence>
<evidence type="ECO:0000256" key="1">
    <source>
        <dbReference type="SAM" id="MobiDB-lite"/>
    </source>
</evidence>
<gene>
    <name evidence="2" type="ORF">TKK_014304</name>
</gene>
<keyword evidence="3" id="KW-1185">Reference proteome</keyword>
<organism evidence="2 3">
    <name type="scientific">Trichogramma kaykai</name>
    <dbReference type="NCBI Taxonomy" id="54128"/>
    <lineage>
        <taxon>Eukaryota</taxon>
        <taxon>Metazoa</taxon>
        <taxon>Ecdysozoa</taxon>
        <taxon>Arthropoda</taxon>
        <taxon>Hexapoda</taxon>
        <taxon>Insecta</taxon>
        <taxon>Pterygota</taxon>
        <taxon>Neoptera</taxon>
        <taxon>Endopterygota</taxon>
        <taxon>Hymenoptera</taxon>
        <taxon>Apocrita</taxon>
        <taxon>Proctotrupomorpha</taxon>
        <taxon>Chalcidoidea</taxon>
        <taxon>Trichogrammatidae</taxon>
        <taxon>Trichogramma</taxon>
    </lineage>
</organism>